<dbReference type="AlphaFoldDB" id="I3U908"/>
<dbReference type="InterPro" id="IPR023606">
    <property type="entry name" value="CoA-Trfase_III_dom_1_sf"/>
</dbReference>
<sequence length="403" mass="43837">MAPLANIRVLDLTRVLAGPWCTQNLADLGADVIKVERPGTGDDTRGWGPPYLKDQQGADTSEAAYYLSANRNKRSLALDFTTDAGREVVLALAAKADIVVENYKVGGLKKYGLDYASLKQINPRLIYCSITGFGQTGPYATRPGYDYIIQGMGGLMSITGEHDDLPGGGPQKAGVAVSDLMTGMYASVAILAALNERHSSGLGQYIDMALLDCQVAMLANQNLNYMTSGQVPKRAGNAHQNLVPYQVFEVEDGHLILAVGNDTQFASFCRLINMPELVEDERYRKNAGRVVNRDSLIPLLASVMKTRRRDTWLADLEASNIPAGPINTIDQVYADPQVIARQMKLELPHPAAGTTPMTASPMRFSDTPIQYRNAPPMLGQHSEDILREELGWGDEQIAALLGK</sequence>
<evidence type="ECO:0000313" key="3">
    <source>
        <dbReference type="Proteomes" id="UP000005267"/>
    </source>
</evidence>
<organism evidence="2 3">
    <name type="scientific">Advenella kashmirensis (strain DSM 17095 / LMG 22695 / WT001)</name>
    <name type="common">Tetrathiobacter kashmirensis</name>
    <dbReference type="NCBI Taxonomy" id="1036672"/>
    <lineage>
        <taxon>Bacteria</taxon>
        <taxon>Pseudomonadati</taxon>
        <taxon>Pseudomonadota</taxon>
        <taxon>Betaproteobacteria</taxon>
        <taxon>Burkholderiales</taxon>
        <taxon>Alcaligenaceae</taxon>
    </lineage>
</organism>
<evidence type="ECO:0000256" key="1">
    <source>
        <dbReference type="ARBA" id="ARBA00022679"/>
    </source>
</evidence>
<dbReference type="InterPro" id="IPR050483">
    <property type="entry name" value="CoA-transferase_III_domain"/>
</dbReference>
<protein>
    <recommendedName>
        <fullName evidence="4">CoA transferase</fullName>
    </recommendedName>
</protein>
<dbReference type="GO" id="GO:0008410">
    <property type="term" value="F:CoA-transferase activity"/>
    <property type="evidence" value="ECO:0007669"/>
    <property type="project" value="TreeGrafter"/>
</dbReference>
<dbReference type="Gene3D" id="3.30.1540.10">
    <property type="entry name" value="formyl-coa transferase, domain 3"/>
    <property type="match status" value="1"/>
</dbReference>
<dbReference type="PANTHER" id="PTHR48207:SF3">
    <property type="entry name" value="SUCCINATE--HYDROXYMETHYLGLUTARATE COA-TRANSFERASE"/>
    <property type="match status" value="1"/>
</dbReference>
<dbReference type="InterPro" id="IPR003673">
    <property type="entry name" value="CoA-Trfase_fam_III"/>
</dbReference>
<evidence type="ECO:0008006" key="4">
    <source>
        <dbReference type="Google" id="ProtNLM"/>
    </source>
</evidence>
<dbReference type="HOGENOM" id="CLU_033975_0_0_4"/>
<keyword evidence="3" id="KW-1185">Reference proteome</keyword>
<proteinExistence type="predicted"/>
<reference evidence="2 3" key="1">
    <citation type="journal article" date="2011" name="J. Bacteriol.">
        <title>Whole-genome shotgun sequencing of the sulfur-oxidizing chemoautotroph Tetrathiobacter kashmirensis.</title>
        <authorList>
            <person name="Ghosh W."/>
            <person name="George A."/>
            <person name="Agarwal A."/>
            <person name="Raj P."/>
            <person name="Alam M."/>
            <person name="Pyne P."/>
            <person name="Das Gupta S.K."/>
        </authorList>
    </citation>
    <scope>NUCLEOTIDE SEQUENCE [LARGE SCALE GENOMIC DNA]</scope>
    <source>
        <strain evidence="2 3">WT001</strain>
    </source>
</reference>
<gene>
    <name evidence="2" type="ordered locus">TKWG_04895</name>
</gene>
<evidence type="ECO:0000313" key="2">
    <source>
        <dbReference type="EMBL" id="AFK61496.1"/>
    </source>
</evidence>
<dbReference type="PANTHER" id="PTHR48207">
    <property type="entry name" value="SUCCINATE--HYDROXYMETHYLGLUTARATE COA-TRANSFERASE"/>
    <property type="match status" value="1"/>
</dbReference>
<dbReference type="SUPFAM" id="SSF89796">
    <property type="entry name" value="CoA-transferase family III (CaiB/BaiF)"/>
    <property type="match status" value="1"/>
</dbReference>
<dbReference type="Gene3D" id="3.40.50.10540">
    <property type="entry name" value="Crotonobetainyl-coa:carnitine coa-transferase, domain 1"/>
    <property type="match status" value="1"/>
</dbReference>
<dbReference type="Pfam" id="PF02515">
    <property type="entry name" value="CoA_transf_3"/>
    <property type="match status" value="1"/>
</dbReference>
<name>I3U908_ADVKW</name>
<reference evidence="3" key="2">
    <citation type="journal article" date="2013" name="PLoS ONE">
        <title>Genome implosion elicits host-confinement in Alcaligenaceae: evidence from the comparative genomics of Tetrathiobacter kashmirensis, a pathogen in the making.</title>
        <authorList>
            <person name="Ghosh W."/>
            <person name="Alam M."/>
            <person name="Roy C."/>
            <person name="Pyne P."/>
            <person name="George A."/>
            <person name="Chakraborty R."/>
            <person name="Majumder S."/>
            <person name="Agarwal A."/>
            <person name="Chakraborty S."/>
            <person name="Majumdar S."/>
            <person name="Gupta S.K."/>
        </authorList>
    </citation>
    <scope>NUCLEOTIDE SEQUENCE [LARGE SCALE GENOMIC DNA]</scope>
    <source>
        <strain evidence="3">WT001</strain>
    </source>
</reference>
<dbReference type="InterPro" id="IPR044855">
    <property type="entry name" value="CoA-Trfase_III_dom3_sf"/>
</dbReference>
<dbReference type="Proteomes" id="UP000005267">
    <property type="component" value="Chromosome"/>
</dbReference>
<dbReference type="KEGG" id="aka:TKWG_04895"/>
<keyword evidence="1" id="KW-0808">Transferase</keyword>
<dbReference type="EMBL" id="CP003555">
    <property type="protein sequence ID" value="AFK61496.1"/>
    <property type="molecule type" value="Genomic_DNA"/>
</dbReference>
<accession>I3U908</accession>